<evidence type="ECO:0000256" key="1">
    <source>
        <dbReference type="SAM" id="Coils"/>
    </source>
</evidence>
<dbReference type="KEGG" id="lcd:clem_14230"/>
<organism evidence="2 3">
    <name type="scientific">Legionella clemsonensis</name>
    <dbReference type="NCBI Taxonomy" id="1867846"/>
    <lineage>
        <taxon>Bacteria</taxon>
        <taxon>Pseudomonadati</taxon>
        <taxon>Pseudomonadota</taxon>
        <taxon>Gammaproteobacteria</taxon>
        <taxon>Legionellales</taxon>
        <taxon>Legionellaceae</taxon>
        <taxon>Legionella</taxon>
    </lineage>
</organism>
<feature type="coiled-coil region" evidence="1">
    <location>
        <begin position="74"/>
        <end position="126"/>
    </location>
</feature>
<keyword evidence="3" id="KW-1185">Reference proteome</keyword>
<accession>A0A222P6B5</accession>
<sequence length="281" mass="31905">MTIFLDITKPILKEAITAIRDKSVSADKSTANTLLNWISLGRDGELSKSKRDLADELLIKLHDLQHKEDDAATFEALKNLLLECKKEAAKKSREKNYGEGKFGPRMQKVILLLENLYEKLKEAKITDTPHDNEPLNCFRFYAARYYAQKIHDSHNISAFGRFLQNPKLTYFVKLAEEKEALIVTILQACEKDLGTLDVEHDEYETTKKSRVLEWLSKLERANVDLCEKYGSTLSIPVSIALFSTINISLPTLQPDSGFLETCIRSAMDEIDPKYSTSLALV</sequence>
<dbReference type="OrthoDB" id="5641125at2"/>
<dbReference type="Proteomes" id="UP000201728">
    <property type="component" value="Chromosome"/>
</dbReference>
<name>A0A222P6B5_9GAMM</name>
<reference evidence="2 3" key="1">
    <citation type="submission" date="2016-07" db="EMBL/GenBank/DDBJ databases">
        <authorList>
            <person name="Hassler H."/>
        </authorList>
    </citation>
    <scope>NUCLEOTIDE SEQUENCE [LARGE SCALE GENOMIC DNA]</scope>
    <source>
        <strain evidence="2 3">CDC-D5610</strain>
    </source>
</reference>
<evidence type="ECO:0000313" key="3">
    <source>
        <dbReference type="Proteomes" id="UP000201728"/>
    </source>
</evidence>
<dbReference type="RefSeq" id="WP_094092119.1">
    <property type="nucleotide sequence ID" value="NZ_CP016397.1"/>
</dbReference>
<protein>
    <recommendedName>
        <fullName evidence="4">Coiled-coil protein</fullName>
    </recommendedName>
</protein>
<proteinExistence type="predicted"/>
<gene>
    <name evidence="2" type="ORF">clem_14230</name>
</gene>
<evidence type="ECO:0008006" key="4">
    <source>
        <dbReference type="Google" id="ProtNLM"/>
    </source>
</evidence>
<dbReference type="EMBL" id="CP016397">
    <property type="protein sequence ID" value="ASQ47372.1"/>
    <property type="molecule type" value="Genomic_DNA"/>
</dbReference>
<keyword evidence="1" id="KW-0175">Coiled coil</keyword>
<evidence type="ECO:0000313" key="2">
    <source>
        <dbReference type="EMBL" id="ASQ47372.1"/>
    </source>
</evidence>
<dbReference type="AlphaFoldDB" id="A0A222P6B5"/>